<dbReference type="PANTHER" id="PTHR30346:SF29">
    <property type="entry name" value="LYSR SUBSTRATE-BINDING"/>
    <property type="match status" value="1"/>
</dbReference>
<dbReference type="SUPFAM" id="SSF53850">
    <property type="entry name" value="Periplasmic binding protein-like II"/>
    <property type="match status" value="1"/>
</dbReference>
<dbReference type="GO" id="GO:0003677">
    <property type="term" value="F:DNA binding"/>
    <property type="evidence" value="ECO:0007669"/>
    <property type="project" value="UniProtKB-KW"/>
</dbReference>
<gene>
    <name evidence="9" type="ORF">D806_065210</name>
</gene>
<dbReference type="InterPro" id="IPR036390">
    <property type="entry name" value="WH_DNA-bd_sf"/>
</dbReference>
<dbReference type="GO" id="GO:0032993">
    <property type="term" value="C:protein-DNA complex"/>
    <property type="evidence" value="ECO:0007669"/>
    <property type="project" value="TreeGrafter"/>
</dbReference>
<evidence type="ECO:0000256" key="7">
    <source>
        <dbReference type="ARBA" id="ARBA00056658"/>
    </source>
</evidence>
<keyword evidence="4" id="KW-0010">Activator</keyword>
<dbReference type="PROSITE" id="PS50931">
    <property type="entry name" value="HTH_LYSR"/>
    <property type="match status" value="1"/>
</dbReference>
<dbReference type="FunFam" id="1.10.10.10:FF:000001">
    <property type="entry name" value="LysR family transcriptional regulator"/>
    <property type="match status" value="1"/>
</dbReference>
<comment type="function">
    <text evidence="7">Required for the induction the katG gene for catalase. Involved in the response to hydrogen peroxide.</text>
</comment>
<evidence type="ECO:0000313" key="9">
    <source>
        <dbReference type="EMBL" id="AWT57454.1"/>
    </source>
</evidence>
<dbReference type="GO" id="GO:0003700">
    <property type="term" value="F:DNA-binding transcription factor activity"/>
    <property type="evidence" value="ECO:0007669"/>
    <property type="project" value="InterPro"/>
</dbReference>
<dbReference type="Gene3D" id="3.40.190.10">
    <property type="entry name" value="Periplasmic binding protein-like II"/>
    <property type="match status" value="2"/>
</dbReference>
<dbReference type="EMBL" id="CP027541">
    <property type="protein sequence ID" value="AWT57454.1"/>
    <property type="molecule type" value="Genomic_DNA"/>
</dbReference>
<dbReference type="Pfam" id="PF03466">
    <property type="entry name" value="LysR_substrate"/>
    <property type="match status" value="1"/>
</dbReference>
<reference evidence="9 10" key="1">
    <citation type="journal article" date="2013" name="Genome Announc.">
        <title>Draft genome sequence of MKD8, a conjugal recipient Mycobacterium smegmatis strain.</title>
        <authorList>
            <person name="Gray T.A."/>
            <person name="Palumbo M.J."/>
            <person name="Derbyshire K.M."/>
        </authorList>
    </citation>
    <scope>NUCLEOTIDE SEQUENCE [LARGE SCALE GENOMIC DNA]</scope>
    <source>
        <strain evidence="9 10">MKD8</strain>
    </source>
</reference>
<dbReference type="AlphaFoldDB" id="A0A2U9Q0J1"/>
<dbReference type="InterPro" id="IPR005119">
    <property type="entry name" value="LysR_subst-bd"/>
</dbReference>
<evidence type="ECO:0000256" key="2">
    <source>
        <dbReference type="ARBA" id="ARBA00023015"/>
    </source>
</evidence>
<dbReference type="Proteomes" id="UP000011200">
    <property type="component" value="Chromosome"/>
</dbReference>
<dbReference type="InterPro" id="IPR036388">
    <property type="entry name" value="WH-like_DNA-bd_sf"/>
</dbReference>
<keyword evidence="5" id="KW-0804">Transcription</keyword>
<protein>
    <recommendedName>
        <fullName evidence="6">Probable hydrogen peroxide-inducible genes activator</fullName>
    </recommendedName>
</protein>
<evidence type="ECO:0000256" key="6">
    <source>
        <dbReference type="ARBA" id="ARBA00040885"/>
    </source>
</evidence>
<sequence>MTLEGLRVCREVALLGSFTAAAHSLGYSQPAISRQVAAMEAAVGYSLFVREVRGVTTTPAGALVAEHAARVLGGVTALHRDLDGLGDRLAGRVAVGAFPAAMSALVPLAVAHLADAHPGLVVTLAEESTPALLRDLRGARLHVAVIGVGAGLPDYDLAGLRLHPVPAGGLCVAVPADHRLAARGAVPVRELVEEQWIAGAGSAGDPQFRAWPTLTDPVIRHRVRSWPARLGLVAAGLGICLLPELAAISVPPGVVTVTVDDPAWPGRRTVALTAFEPGEAALAVVAALRAAADRIRPAT</sequence>
<evidence type="ECO:0000256" key="1">
    <source>
        <dbReference type="ARBA" id="ARBA00009437"/>
    </source>
</evidence>
<comment type="similarity">
    <text evidence="1">Belongs to the LysR transcriptional regulatory family.</text>
</comment>
<dbReference type="SUPFAM" id="SSF46785">
    <property type="entry name" value="Winged helix' DNA-binding domain"/>
    <property type="match status" value="1"/>
</dbReference>
<evidence type="ECO:0000259" key="8">
    <source>
        <dbReference type="PROSITE" id="PS50931"/>
    </source>
</evidence>
<keyword evidence="3" id="KW-0238">DNA-binding</keyword>
<reference evidence="10" key="2">
    <citation type="submission" date="2018-03" db="EMBL/GenBank/DDBJ databases">
        <authorList>
            <person name="Derbyshire K."/>
            <person name="Gray T.A."/>
            <person name="Champion M."/>
        </authorList>
    </citation>
    <scope>NUCLEOTIDE SEQUENCE [LARGE SCALE GENOMIC DNA]</scope>
    <source>
        <strain evidence="10">MKD8</strain>
    </source>
</reference>
<name>A0A2U9Q0J1_MYCSE</name>
<keyword evidence="2" id="KW-0805">Transcription regulation</keyword>
<organism evidence="9 10">
    <name type="scientific">Mycolicibacterium smegmatis (strain MKD8)</name>
    <name type="common">Mycobacterium smegmatis</name>
    <dbReference type="NCBI Taxonomy" id="1214915"/>
    <lineage>
        <taxon>Bacteria</taxon>
        <taxon>Bacillati</taxon>
        <taxon>Actinomycetota</taxon>
        <taxon>Actinomycetes</taxon>
        <taxon>Mycobacteriales</taxon>
        <taxon>Mycobacteriaceae</taxon>
        <taxon>Mycolicibacterium</taxon>
    </lineage>
</organism>
<evidence type="ECO:0000256" key="5">
    <source>
        <dbReference type="ARBA" id="ARBA00023163"/>
    </source>
</evidence>
<feature type="domain" description="HTH lysR-type" evidence="8">
    <location>
        <begin position="1"/>
        <end position="58"/>
    </location>
</feature>
<dbReference type="PANTHER" id="PTHR30346">
    <property type="entry name" value="TRANSCRIPTIONAL DUAL REGULATOR HCAR-RELATED"/>
    <property type="match status" value="1"/>
</dbReference>
<evidence type="ECO:0000313" key="10">
    <source>
        <dbReference type="Proteomes" id="UP000011200"/>
    </source>
</evidence>
<proteinExistence type="inferred from homology"/>
<dbReference type="PRINTS" id="PR00039">
    <property type="entry name" value="HTHLYSR"/>
</dbReference>
<evidence type="ECO:0000256" key="3">
    <source>
        <dbReference type="ARBA" id="ARBA00023125"/>
    </source>
</evidence>
<evidence type="ECO:0000256" key="4">
    <source>
        <dbReference type="ARBA" id="ARBA00023159"/>
    </source>
</evidence>
<dbReference type="Gene3D" id="1.10.10.10">
    <property type="entry name" value="Winged helix-like DNA-binding domain superfamily/Winged helix DNA-binding domain"/>
    <property type="match status" value="1"/>
</dbReference>
<dbReference type="InterPro" id="IPR000847">
    <property type="entry name" value="LysR_HTH_N"/>
</dbReference>
<accession>A0A2U9Q0J1</accession>
<dbReference type="Pfam" id="PF00126">
    <property type="entry name" value="HTH_1"/>
    <property type="match status" value="1"/>
</dbReference>